<feature type="active site" description="Acyl-ester intermediate" evidence="7">
    <location>
        <position position="74"/>
    </location>
</feature>
<feature type="active site" evidence="7">
    <location>
        <position position="129"/>
    </location>
</feature>
<protein>
    <submittedName>
        <fullName evidence="11">D-alanyl-D-alanine carboxypeptidase (Penicillin-binding protein 5/6)</fullName>
    </submittedName>
</protein>
<evidence type="ECO:0000256" key="9">
    <source>
        <dbReference type="RuleBase" id="RU004016"/>
    </source>
</evidence>
<evidence type="ECO:0000313" key="12">
    <source>
        <dbReference type="Proteomes" id="UP001157947"/>
    </source>
</evidence>
<organism evidence="11 12">
    <name type="scientific">Venenivibrio stagnispumantis</name>
    <dbReference type="NCBI Taxonomy" id="407998"/>
    <lineage>
        <taxon>Bacteria</taxon>
        <taxon>Pseudomonadati</taxon>
        <taxon>Aquificota</taxon>
        <taxon>Aquificia</taxon>
        <taxon>Aquificales</taxon>
        <taxon>Hydrogenothermaceae</taxon>
        <taxon>Venenivibrio</taxon>
    </lineage>
</organism>
<dbReference type="InterPro" id="IPR018044">
    <property type="entry name" value="Peptidase_S11"/>
</dbReference>
<keyword evidence="12" id="KW-1185">Reference proteome</keyword>
<evidence type="ECO:0000256" key="4">
    <source>
        <dbReference type="ARBA" id="ARBA00022960"/>
    </source>
</evidence>
<feature type="domain" description="Peptidase S11 D-alanyl-D-alanine carboxypeptidase A N-terminal" evidence="10">
    <location>
        <begin position="52"/>
        <end position="266"/>
    </location>
</feature>
<dbReference type="InterPro" id="IPR001967">
    <property type="entry name" value="Peptidase_S11_N"/>
</dbReference>
<evidence type="ECO:0000259" key="10">
    <source>
        <dbReference type="Pfam" id="PF00768"/>
    </source>
</evidence>
<evidence type="ECO:0000256" key="8">
    <source>
        <dbReference type="PIRSR" id="PIRSR618044-2"/>
    </source>
</evidence>
<proteinExistence type="inferred from homology"/>
<evidence type="ECO:0000256" key="2">
    <source>
        <dbReference type="ARBA" id="ARBA00022729"/>
    </source>
</evidence>
<comment type="caution">
    <text evidence="11">The sequence shown here is derived from an EMBL/GenBank/DDBJ whole genome shotgun (WGS) entry which is preliminary data.</text>
</comment>
<keyword evidence="4" id="KW-0133">Cell shape</keyword>
<dbReference type="PANTHER" id="PTHR21581">
    <property type="entry name" value="D-ALANYL-D-ALANINE CARBOXYPEPTIDASE"/>
    <property type="match status" value="1"/>
</dbReference>
<gene>
    <name evidence="11" type="ORF">SAMN06264868_1157</name>
</gene>
<keyword evidence="11" id="KW-0121">Carboxypeptidase</keyword>
<dbReference type="SUPFAM" id="SSF56601">
    <property type="entry name" value="beta-lactamase/transpeptidase-like"/>
    <property type="match status" value="1"/>
</dbReference>
<dbReference type="InterPro" id="IPR012338">
    <property type="entry name" value="Beta-lactam/transpept-like"/>
</dbReference>
<dbReference type="GO" id="GO:0006508">
    <property type="term" value="P:proteolysis"/>
    <property type="evidence" value="ECO:0007669"/>
    <property type="project" value="InterPro"/>
</dbReference>
<dbReference type="GO" id="GO:0008360">
    <property type="term" value="P:regulation of cell shape"/>
    <property type="evidence" value="ECO:0007669"/>
    <property type="project" value="UniProtKB-KW"/>
</dbReference>
<dbReference type="GO" id="GO:0071555">
    <property type="term" value="P:cell wall organization"/>
    <property type="evidence" value="ECO:0007669"/>
    <property type="project" value="UniProtKB-KW"/>
</dbReference>
<keyword evidence="5" id="KW-0573">Peptidoglycan synthesis</keyword>
<evidence type="ECO:0000256" key="6">
    <source>
        <dbReference type="ARBA" id="ARBA00023316"/>
    </source>
</evidence>
<dbReference type="GO" id="GO:0009002">
    <property type="term" value="F:serine-type D-Ala-D-Ala carboxypeptidase activity"/>
    <property type="evidence" value="ECO:0007669"/>
    <property type="project" value="InterPro"/>
</dbReference>
<feature type="active site" description="Proton acceptor" evidence="7">
    <location>
        <position position="77"/>
    </location>
</feature>
<accession>A0AA45WN22</accession>
<dbReference type="PRINTS" id="PR00725">
    <property type="entry name" value="DADACBPTASE1"/>
</dbReference>
<feature type="binding site" evidence="8">
    <location>
        <position position="236"/>
    </location>
    <ligand>
        <name>substrate</name>
    </ligand>
</feature>
<dbReference type="AlphaFoldDB" id="A0AA45WN22"/>
<evidence type="ECO:0000256" key="1">
    <source>
        <dbReference type="ARBA" id="ARBA00007164"/>
    </source>
</evidence>
<dbReference type="Proteomes" id="UP001157947">
    <property type="component" value="Unassembled WGS sequence"/>
</dbReference>
<keyword evidence="6" id="KW-0961">Cell wall biogenesis/degradation</keyword>
<evidence type="ECO:0000256" key="3">
    <source>
        <dbReference type="ARBA" id="ARBA00022801"/>
    </source>
</evidence>
<keyword evidence="2" id="KW-0732">Signal</keyword>
<dbReference type="Gene3D" id="3.40.710.10">
    <property type="entry name" value="DD-peptidase/beta-lactamase superfamily"/>
    <property type="match status" value="1"/>
</dbReference>
<evidence type="ECO:0000256" key="5">
    <source>
        <dbReference type="ARBA" id="ARBA00022984"/>
    </source>
</evidence>
<keyword evidence="3" id="KW-0378">Hydrolase</keyword>
<sequence length="293" mass="33470">MILIPFFIQAKEIKNHKKITKNHNVYKKTTKKKIKKVSADYEDFDIYKTKAYLVKVNGKVILEKNADEPLPMASLTKIMTALIVLEKIKPEEFLIVSKNAANETGHRVDIKEGEIYKVYDLLKAALISSGNDACYAIAEYTGGTEENFVRMMNKKARELGLKNTHFTNPCGHHDDMHYSTAEDLAKLTEIAMKNEVFRNIVRIKETQIETMDGKRIITLKNTNEMLRKDEDVYGVKTGYTPQAGKCLILKAKKEGKDILVVLLNSKDRWNVAEKILNDINSFAQIDKKIEINN</sequence>
<comment type="similarity">
    <text evidence="1 9">Belongs to the peptidase S11 family.</text>
</comment>
<dbReference type="GO" id="GO:0009252">
    <property type="term" value="P:peptidoglycan biosynthetic process"/>
    <property type="evidence" value="ECO:0007669"/>
    <property type="project" value="UniProtKB-KW"/>
</dbReference>
<evidence type="ECO:0000313" key="11">
    <source>
        <dbReference type="EMBL" id="SMP16234.1"/>
    </source>
</evidence>
<keyword evidence="11" id="KW-0645">Protease</keyword>
<dbReference type="Pfam" id="PF00768">
    <property type="entry name" value="Peptidase_S11"/>
    <property type="match status" value="1"/>
</dbReference>
<evidence type="ECO:0000256" key="7">
    <source>
        <dbReference type="PIRSR" id="PIRSR618044-1"/>
    </source>
</evidence>
<dbReference type="PANTHER" id="PTHR21581:SF6">
    <property type="entry name" value="TRAFFICKING PROTEIN PARTICLE COMPLEX SUBUNIT 12"/>
    <property type="match status" value="1"/>
</dbReference>
<name>A0AA45WN22_9AQUI</name>
<reference evidence="11" key="1">
    <citation type="submission" date="2017-05" db="EMBL/GenBank/DDBJ databases">
        <authorList>
            <person name="Varghese N."/>
            <person name="Submissions S."/>
        </authorList>
    </citation>
    <scope>NUCLEOTIDE SEQUENCE</scope>
    <source>
        <strain evidence="11">DSM 18763</strain>
    </source>
</reference>
<dbReference type="EMBL" id="FXTX01000015">
    <property type="protein sequence ID" value="SMP16234.1"/>
    <property type="molecule type" value="Genomic_DNA"/>
</dbReference>